<dbReference type="Proteomes" id="UP000027135">
    <property type="component" value="Unassembled WGS sequence"/>
</dbReference>
<organism evidence="2 3">
    <name type="scientific">Zootermopsis nevadensis</name>
    <name type="common">Dampwood termite</name>
    <dbReference type="NCBI Taxonomy" id="136037"/>
    <lineage>
        <taxon>Eukaryota</taxon>
        <taxon>Metazoa</taxon>
        <taxon>Ecdysozoa</taxon>
        <taxon>Arthropoda</taxon>
        <taxon>Hexapoda</taxon>
        <taxon>Insecta</taxon>
        <taxon>Pterygota</taxon>
        <taxon>Neoptera</taxon>
        <taxon>Polyneoptera</taxon>
        <taxon>Dictyoptera</taxon>
        <taxon>Blattodea</taxon>
        <taxon>Blattoidea</taxon>
        <taxon>Termitoidae</taxon>
        <taxon>Termopsidae</taxon>
        <taxon>Zootermopsis</taxon>
    </lineage>
</organism>
<evidence type="ECO:0000313" key="3">
    <source>
        <dbReference type="Proteomes" id="UP000027135"/>
    </source>
</evidence>
<evidence type="ECO:0000256" key="1">
    <source>
        <dbReference type="SAM" id="SignalP"/>
    </source>
</evidence>
<proteinExistence type="predicted"/>
<feature type="chain" id="PRO_5001644919" description="Astakine" evidence="1">
    <location>
        <begin position="50"/>
        <end position="140"/>
    </location>
</feature>
<protein>
    <recommendedName>
        <fullName evidence="4">Astakine</fullName>
    </recommendedName>
</protein>
<dbReference type="EMBL" id="KK852811">
    <property type="protein sequence ID" value="KDR15948.1"/>
    <property type="molecule type" value="Genomic_DNA"/>
</dbReference>
<sequence length="140" mass="15203">MWKCFKKTWSVSEMNSAVWIVRRQPKMRQMMVLLLAALCAVVLPSRASAEAPPAACRNSSECGPNRCCLLGRYSGSEPSCQTAPQENGICRPHQEASNSTVYGSDGKLKYTVTNVYLDVCPCGEGLFCDPNSGGVCKQST</sequence>
<gene>
    <name evidence="2" type="ORF">L798_09875</name>
</gene>
<keyword evidence="3" id="KW-1185">Reference proteome</keyword>
<keyword evidence="1" id="KW-0732">Signal</keyword>
<feature type="signal peptide" evidence="1">
    <location>
        <begin position="1"/>
        <end position="49"/>
    </location>
</feature>
<dbReference type="AlphaFoldDB" id="A0A067RBB0"/>
<evidence type="ECO:0000313" key="2">
    <source>
        <dbReference type="EMBL" id="KDR15948.1"/>
    </source>
</evidence>
<dbReference type="OrthoDB" id="6408184at2759"/>
<reference evidence="2 3" key="1">
    <citation type="journal article" date="2014" name="Nat. Commun.">
        <title>Molecular traces of alternative social organization in a termite genome.</title>
        <authorList>
            <person name="Terrapon N."/>
            <person name="Li C."/>
            <person name="Robertson H.M."/>
            <person name="Ji L."/>
            <person name="Meng X."/>
            <person name="Booth W."/>
            <person name="Chen Z."/>
            <person name="Childers C.P."/>
            <person name="Glastad K.M."/>
            <person name="Gokhale K."/>
            <person name="Gowin J."/>
            <person name="Gronenberg W."/>
            <person name="Hermansen R.A."/>
            <person name="Hu H."/>
            <person name="Hunt B.G."/>
            <person name="Huylmans A.K."/>
            <person name="Khalil S.M."/>
            <person name="Mitchell R.D."/>
            <person name="Munoz-Torres M.C."/>
            <person name="Mustard J.A."/>
            <person name="Pan H."/>
            <person name="Reese J.T."/>
            <person name="Scharf M.E."/>
            <person name="Sun F."/>
            <person name="Vogel H."/>
            <person name="Xiao J."/>
            <person name="Yang W."/>
            <person name="Yang Z."/>
            <person name="Yang Z."/>
            <person name="Zhou J."/>
            <person name="Zhu J."/>
            <person name="Brent C.S."/>
            <person name="Elsik C.G."/>
            <person name="Goodisman M.A."/>
            <person name="Liberles D.A."/>
            <person name="Roe R.M."/>
            <person name="Vargo E.L."/>
            <person name="Vilcinskas A."/>
            <person name="Wang J."/>
            <person name="Bornberg-Bauer E."/>
            <person name="Korb J."/>
            <person name="Zhang G."/>
            <person name="Liebig J."/>
        </authorList>
    </citation>
    <scope>NUCLEOTIDE SEQUENCE [LARGE SCALE GENOMIC DNA]</scope>
    <source>
        <tissue evidence="2">Whole organism</tissue>
    </source>
</reference>
<dbReference type="InParanoid" id="A0A067RBB0"/>
<name>A0A067RBB0_ZOONE</name>
<dbReference type="OMA" id="CRNSSEC"/>
<evidence type="ECO:0008006" key="4">
    <source>
        <dbReference type="Google" id="ProtNLM"/>
    </source>
</evidence>
<accession>A0A067RBB0</accession>
<dbReference type="Gene3D" id="2.10.80.10">
    <property type="entry name" value="Lipase, subunit A"/>
    <property type="match status" value="1"/>
</dbReference>